<dbReference type="PROSITE" id="PS51257">
    <property type="entry name" value="PROKAR_LIPOPROTEIN"/>
    <property type="match status" value="1"/>
</dbReference>
<dbReference type="Gene3D" id="1.25.40.390">
    <property type="match status" value="1"/>
</dbReference>
<dbReference type="Pfam" id="PF14322">
    <property type="entry name" value="SusD-like_3"/>
    <property type="match status" value="1"/>
</dbReference>
<evidence type="ECO:0000313" key="11">
    <source>
        <dbReference type="Proteomes" id="UP000306402"/>
    </source>
</evidence>
<evidence type="ECO:0000256" key="7">
    <source>
        <dbReference type="SAM" id="SignalP"/>
    </source>
</evidence>
<keyword evidence="3 7" id="KW-0732">Signal</keyword>
<dbReference type="InterPro" id="IPR012944">
    <property type="entry name" value="SusD_RagB_dom"/>
</dbReference>
<dbReference type="Pfam" id="PF07980">
    <property type="entry name" value="SusD_RagB"/>
    <property type="match status" value="1"/>
</dbReference>
<dbReference type="SUPFAM" id="SSF48452">
    <property type="entry name" value="TPR-like"/>
    <property type="match status" value="1"/>
</dbReference>
<evidence type="ECO:0000256" key="4">
    <source>
        <dbReference type="ARBA" id="ARBA00023136"/>
    </source>
</evidence>
<dbReference type="InterPro" id="IPR033985">
    <property type="entry name" value="SusD-like_N"/>
</dbReference>
<comment type="subcellular location">
    <subcellularLocation>
        <location evidence="1">Cell outer membrane</location>
    </subcellularLocation>
</comment>
<protein>
    <submittedName>
        <fullName evidence="10">RagB/SusD family nutrient uptake outer membrane protein</fullName>
    </submittedName>
</protein>
<comment type="similarity">
    <text evidence="2">Belongs to the SusD family.</text>
</comment>
<organism evidence="10 11">
    <name type="scientific">Dyadobacter luticola</name>
    <dbReference type="NCBI Taxonomy" id="1979387"/>
    <lineage>
        <taxon>Bacteria</taxon>
        <taxon>Pseudomonadati</taxon>
        <taxon>Bacteroidota</taxon>
        <taxon>Cytophagia</taxon>
        <taxon>Cytophagales</taxon>
        <taxon>Spirosomataceae</taxon>
        <taxon>Dyadobacter</taxon>
    </lineage>
</organism>
<keyword evidence="4" id="KW-0472">Membrane</keyword>
<comment type="caution">
    <text evidence="10">The sequence shown here is derived from an EMBL/GenBank/DDBJ whole genome shotgun (WGS) entry which is preliminary data.</text>
</comment>
<keyword evidence="11" id="KW-1185">Reference proteome</keyword>
<evidence type="ECO:0000259" key="8">
    <source>
        <dbReference type="Pfam" id="PF07980"/>
    </source>
</evidence>
<dbReference type="RefSeq" id="WP_138366821.1">
    <property type="nucleotide sequence ID" value="NZ_VCEJ01000004.1"/>
</dbReference>
<dbReference type="OrthoDB" id="691907at2"/>
<evidence type="ECO:0000256" key="3">
    <source>
        <dbReference type="ARBA" id="ARBA00022729"/>
    </source>
</evidence>
<feature type="region of interest" description="Disordered" evidence="6">
    <location>
        <begin position="494"/>
        <end position="513"/>
    </location>
</feature>
<dbReference type="CDD" id="cd08977">
    <property type="entry name" value="SusD"/>
    <property type="match status" value="1"/>
</dbReference>
<feature type="domain" description="RagB/SusD" evidence="8">
    <location>
        <begin position="261"/>
        <end position="513"/>
    </location>
</feature>
<gene>
    <name evidence="10" type="ORF">FEN17_18650</name>
</gene>
<dbReference type="Proteomes" id="UP000306402">
    <property type="component" value="Unassembled WGS sequence"/>
</dbReference>
<reference evidence="10 11" key="1">
    <citation type="submission" date="2019-05" db="EMBL/GenBank/DDBJ databases">
        <authorList>
            <person name="Qu J.-H."/>
        </authorList>
    </citation>
    <scope>NUCLEOTIDE SEQUENCE [LARGE SCALE GENOMIC DNA]</scope>
    <source>
        <strain evidence="10 11">T17</strain>
    </source>
</reference>
<evidence type="ECO:0000313" key="10">
    <source>
        <dbReference type="EMBL" id="TLV01450.1"/>
    </source>
</evidence>
<dbReference type="GO" id="GO:0009279">
    <property type="term" value="C:cell outer membrane"/>
    <property type="evidence" value="ECO:0007669"/>
    <property type="project" value="UniProtKB-SubCell"/>
</dbReference>
<accession>A0A5R9KZD4</accession>
<name>A0A5R9KZD4_9BACT</name>
<feature type="signal peptide" evidence="7">
    <location>
        <begin position="1"/>
        <end position="18"/>
    </location>
</feature>
<keyword evidence="5" id="KW-0998">Cell outer membrane</keyword>
<dbReference type="InterPro" id="IPR011990">
    <property type="entry name" value="TPR-like_helical_dom_sf"/>
</dbReference>
<evidence type="ECO:0000256" key="2">
    <source>
        <dbReference type="ARBA" id="ARBA00006275"/>
    </source>
</evidence>
<proteinExistence type="inferred from homology"/>
<evidence type="ECO:0000256" key="5">
    <source>
        <dbReference type="ARBA" id="ARBA00023237"/>
    </source>
</evidence>
<dbReference type="EMBL" id="VCEJ01000004">
    <property type="protein sequence ID" value="TLV01450.1"/>
    <property type="molecule type" value="Genomic_DNA"/>
</dbReference>
<sequence length="513" mass="57506">MKKKIIIIYALLFGVVFGCNDDTLDKTNPNGVTVEGYYKNGAELSSGVTSVYSMLKSNSLVSREWFFLHDLRSDDVAAGGGQLETPRNQLLLGTHDTGNSVLGTVWLGFYRLIHRANAVVDNSEKVTDLSDTEKKRLLGEARFLRAYSYYELASMWGAVPLYKNYVLTVDGSLPRTPVEEVYAWLISELQAIQADLPATYDAGNQGRATKGAAQMLLARVFMQKGDYASAKTELLKVYNSGVYALVDNYNDNFLEETEFNKESIFEVNFFPSGGVYNWDGDGNGATAGTETVRTQEYSAIGWRNVIPSNSLLSEFEKTTKGDAKTDPRYDDSFYFTGEKYNKGANTLTDGQQNGNSSVVDGKTQKVSWQKYSLMYKMNESFLTGGINQRIMRFAETILALAEVENELGNTAEAVKYLNMIRARKSVSMPAYPTAKFPVSTKDQVFAAMVHEKRVEQSGEQIRNRDLLRWRKLKKLTVEPISYFQANKHELLPIPQQEVDNNAKIEPTDQNPGY</sequence>
<dbReference type="AlphaFoldDB" id="A0A5R9KZD4"/>
<evidence type="ECO:0000256" key="6">
    <source>
        <dbReference type="SAM" id="MobiDB-lite"/>
    </source>
</evidence>
<feature type="chain" id="PRO_5024406403" evidence="7">
    <location>
        <begin position="19"/>
        <end position="513"/>
    </location>
</feature>
<feature type="domain" description="SusD-like N-terminal" evidence="9">
    <location>
        <begin position="99"/>
        <end position="221"/>
    </location>
</feature>
<evidence type="ECO:0000256" key="1">
    <source>
        <dbReference type="ARBA" id="ARBA00004442"/>
    </source>
</evidence>
<evidence type="ECO:0000259" key="9">
    <source>
        <dbReference type="Pfam" id="PF14322"/>
    </source>
</evidence>